<name>A0A174IH77_9BACE</name>
<dbReference type="AlphaFoldDB" id="A0A174IH77"/>
<dbReference type="STRING" id="338188.ERS852397_02928"/>
<proteinExistence type="predicted"/>
<evidence type="ECO:0000313" key="1">
    <source>
        <dbReference type="EMBL" id="CUO84435.1"/>
    </source>
</evidence>
<evidence type="ECO:0008006" key="3">
    <source>
        <dbReference type="Google" id="ProtNLM"/>
    </source>
</evidence>
<dbReference type="Proteomes" id="UP000095517">
    <property type="component" value="Unassembled WGS sequence"/>
</dbReference>
<dbReference type="EMBL" id="CYZH01000018">
    <property type="protein sequence ID" value="CUO84435.1"/>
    <property type="molecule type" value="Genomic_DNA"/>
</dbReference>
<dbReference type="RefSeq" id="WP_055279486.1">
    <property type="nucleotide sequence ID" value="NZ_CABIXA010000018.1"/>
</dbReference>
<accession>A0A174IH77</accession>
<gene>
    <name evidence="1" type="ORF">ERS852397_02928</name>
</gene>
<dbReference type="SUPFAM" id="SSF160631">
    <property type="entry name" value="SMI1/KNR4-like"/>
    <property type="match status" value="1"/>
</dbReference>
<protein>
    <recommendedName>
        <fullName evidence="3">SMI1/KNR4 family protein</fullName>
    </recommendedName>
</protein>
<dbReference type="InterPro" id="IPR037883">
    <property type="entry name" value="Knr4/Smi1-like_sf"/>
</dbReference>
<reference evidence="1 2" key="1">
    <citation type="submission" date="2015-09" db="EMBL/GenBank/DDBJ databases">
        <authorList>
            <consortium name="Pathogen Informatics"/>
        </authorList>
    </citation>
    <scope>NUCLEOTIDE SEQUENCE [LARGE SCALE GENOMIC DNA]</scope>
    <source>
        <strain evidence="1 2">2789STDY5608840</strain>
    </source>
</reference>
<evidence type="ECO:0000313" key="2">
    <source>
        <dbReference type="Proteomes" id="UP000095517"/>
    </source>
</evidence>
<sequence length="138" mass="15893">MLSQKVLDLLKNEPKLLPENQAKYKEILDRNGIKKDSDFYVFMSEYGGDMDGSLGYMINVPEDLSNTDNSVTYSLRQNEGIPDEYISLLDFGYEDYLLYNLVDDSVVFLPDGNIECLNNKTLSKKWDNFNSFLEDFLG</sequence>
<organism evidence="1 2">
    <name type="scientific">Bacteroides finegoldii</name>
    <dbReference type="NCBI Taxonomy" id="338188"/>
    <lineage>
        <taxon>Bacteria</taxon>
        <taxon>Pseudomonadati</taxon>
        <taxon>Bacteroidota</taxon>
        <taxon>Bacteroidia</taxon>
        <taxon>Bacteroidales</taxon>
        <taxon>Bacteroidaceae</taxon>
        <taxon>Bacteroides</taxon>
    </lineage>
</organism>